<sequence length="139" mass="15335">MSTEPDRRLIKLGETDETVADVAEDIRGRDVRDSSGNDIGKIGELLIDADERKVRFLEVESGGFLGMGKDTTLIPVDAITSITEDDVRIGPSRDQVAGAPSYDPALVAEPDHYAATVSYYGFMPFWSVGYRYPDYPHYA</sequence>
<feature type="domain" description="PRC-barrel" evidence="1">
    <location>
        <begin position="24"/>
        <end position="94"/>
    </location>
</feature>
<dbReference type="InterPro" id="IPR027275">
    <property type="entry name" value="PRC-brl_dom"/>
</dbReference>
<dbReference type="InterPro" id="IPR011033">
    <property type="entry name" value="PRC_barrel-like_sf"/>
</dbReference>
<dbReference type="InterPro" id="IPR014747">
    <property type="entry name" value="Bac_photo_RC_H_C"/>
</dbReference>
<organism evidence="2 3">
    <name type="scientific">Microbacterium faecale</name>
    <dbReference type="NCBI Taxonomy" id="1804630"/>
    <lineage>
        <taxon>Bacteria</taxon>
        <taxon>Bacillati</taxon>
        <taxon>Actinomycetota</taxon>
        <taxon>Actinomycetes</taxon>
        <taxon>Micrococcales</taxon>
        <taxon>Microbacteriaceae</taxon>
        <taxon>Microbacterium</taxon>
    </lineage>
</organism>
<dbReference type="GO" id="GO:0030077">
    <property type="term" value="C:plasma membrane light-harvesting complex"/>
    <property type="evidence" value="ECO:0007669"/>
    <property type="project" value="InterPro"/>
</dbReference>
<dbReference type="Proteomes" id="UP000633205">
    <property type="component" value="Unassembled WGS sequence"/>
</dbReference>
<dbReference type="SUPFAM" id="SSF50346">
    <property type="entry name" value="PRC-barrel domain"/>
    <property type="match status" value="1"/>
</dbReference>
<dbReference type="Gene3D" id="3.90.50.10">
    <property type="entry name" value="Photosynthetic Reaction Center, subunit H, domain 2"/>
    <property type="match status" value="1"/>
</dbReference>
<dbReference type="PANTHER" id="PTHR36505:SF1">
    <property type="entry name" value="BLR1072 PROTEIN"/>
    <property type="match status" value="1"/>
</dbReference>
<reference evidence="2" key="1">
    <citation type="journal article" date="2014" name="Int. J. Syst. Evol. Microbiol.">
        <title>Complete genome sequence of Corynebacterium casei LMG S-19264T (=DSM 44701T), isolated from a smear-ripened cheese.</title>
        <authorList>
            <consortium name="US DOE Joint Genome Institute (JGI-PGF)"/>
            <person name="Walter F."/>
            <person name="Albersmeier A."/>
            <person name="Kalinowski J."/>
            <person name="Ruckert C."/>
        </authorList>
    </citation>
    <scope>NUCLEOTIDE SEQUENCE</scope>
    <source>
        <strain evidence="2">CGMCC 1.15152</strain>
    </source>
</reference>
<dbReference type="PANTHER" id="PTHR36505">
    <property type="entry name" value="BLR1072 PROTEIN"/>
    <property type="match status" value="1"/>
</dbReference>
<reference evidence="2" key="2">
    <citation type="submission" date="2020-09" db="EMBL/GenBank/DDBJ databases">
        <authorList>
            <person name="Sun Q."/>
            <person name="Zhou Y."/>
        </authorList>
    </citation>
    <scope>NUCLEOTIDE SEQUENCE</scope>
    <source>
        <strain evidence="2">CGMCC 1.15152</strain>
    </source>
</reference>
<dbReference type="Pfam" id="PF05239">
    <property type="entry name" value="PRC"/>
    <property type="match status" value="1"/>
</dbReference>
<evidence type="ECO:0000259" key="1">
    <source>
        <dbReference type="Pfam" id="PF05239"/>
    </source>
</evidence>
<proteinExistence type="predicted"/>
<dbReference type="RefSeq" id="WP_188711539.1">
    <property type="nucleotide sequence ID" value="NZ_BMHO01000001.1"/>
</dbReference>
<protein>
    <recommendedName>
        <fullName evidence="1">PRC-barrel domain-containing protein</fullName>
    </recommendedName>
</protein>
<gene>
    <name evidence="2" type="ORF">GCM10010915_13720</name>
</gene>
<dbReference type="EMBL" id="BMHO01000001">
    <property type="protein sequence ID" value="GGD34580.1"/>
    <property type="molecule type" value="Genomic_DNA"/>
</dbReference>
<name>A0A916Y8R4_9MICO</name>
<comment type="caution">
    <text evidence="2">The sequence shown here is derived from an EMBL/GenBank/DDBJ whole genome shotgun (WGS) entry which is preliminary data.</text>
</comment>
<dbReference type="AlphaFoldDB" id="A0A916Y8R4"/>
<evidence type="ECO:0000313" key="3">
    <source>
        <dbReference type="Proteomes" id="UP000633205"/>
    </source>
</evidence>
<dbReference type="GO" id="GO:0019684">
    <property type="term" value="P:photosynthesis, light reaction"/>
    <property type="evidence" value="ECO:0007669"/>
    <property type="project" value="InterPro"/>
</dbReference>
<evidence type="ECO:0000313" key="2">
    <source>
        <dbReference type="EMBL" id="GGD34580.1"/>
    </source>
</evidence>
<accession>A0A916Y8R4</accession>
<keyword evidence="3" id="KW-1185">Reference proteome</keyword>